<feature type="transmembrane region" description="Helical" evidence="5">
    <location>
        <begin position="6"/>
        <end position="26"/>
    </location>
</feature>
<dbReference type="EMBL" id="LWDV01000010">
    <property type="protein sequence ID" value="OCL25379.1"/>
    <property type="molecule type" value="Genomic_DNA"/>
</dbReference>
<evidence type="ECO:0000313" key="6">
    <source>
        <dbReference type="EMBL" id="OCL25379.1"/>
    </source>
</evidence>
<protein>
    <submittedName>
        <fullName evidence="6">Uncharacterized protein</fullName>
    </submittedName>
</protein>
<keyword evidence="4 5" id="KW-0472">Membrane</keyword>
<proteinExistence type="predicted"/>
<comment type="subcellular location">
    <subcellularLocation>
        <location evidence="1">Membrane</location>
        <topology evidence="1">Multi-pass membrane protein</topology>
    </subcellularLocation>
</comment>
<evidence type="ECO:0000256" key="5">
    <source>
        <dbReference type="SAM" id="Phobius"/>
    </source>
</evidence>
<name>A0A1C0A5J8_9FIRM</name>
<evidence type="ECO:0000256" key="3">
    <source>
        <dbReference type="ARBA" id="ARBA00022989"/>
    </source>
</evidence>
<organism evidence="6 7">
    <name type="scientific">Orenia metallireducens</name>
    <dbReference type="NCBI Taxonomy" id="1413210"/>
    <lineage>
        <taxon>Bacteria</taxon>
        <taxon>Bacillati</taxon>
        <taxon>Bacillota</taxon>
        <taxon>Clostridia</taxon>
        <taxon>Halanaerobiales</taxon>
        <taxon>Halobacteroidaceae</taxon>
        <taxon>Orenia</taxon>
    </lineage>
</organism>
<dbReference type="InterPro" id="IPR039020">
    <property type="entry name" value="PaxB-like"/>
</dbReference>
<feature type="transmembrane region" description="Helical" evidence="5">
    <location>
        <begin position="38"/>
        <end position="56"/>
    </location>
</feature>
<keyword evidence="3 5" id="KW-1133">Transmembrane helix</keyword>
<dbReference type="AlphaFoldDB" id="A0A1C0A5J8"/>
<feature type="transmembrane region" description="Helical" evidence="5">
    <location>
        <begin position="62"/>
        <end position="83"/>
    </location>
</feature>
<dbReference type="PANTHER" id="PTHR42038:SF2">
    <property type="entry name" value="TERPENE CYCLASE AUSL"/>
    <property type="match status" value="1"/>
</dbReference>
<feature type="transmembrane region" description="Helical" evidence="5">
    <location>
        <begin position="122"/>
        <end position="142"/>
    </location>
</feature>
<reference evidence="7" key="1">
    <citation type="submission" date="2016-07" db="EMBL/GenBank/DDBJ databases">
        <authorList>
            <person name="Florea S."/>
            <person name="Webb J.S."/>
            <person name="Jaromczyk J."/>
            <person name="Schardl C.L."/>
        </authorList>
    </citation>
    <scope>NUCLEOTIDE SEQUENCE [LARGE SCALE GENOMIC DNA]</scope>
    <source>
        <strain evidence="7">Z6</strain>
    </source>
</reference>
<dbReference type="OrthoDB" id="7825963at2"/>
<dbReference type="Pfam" id="PF25129">
    <property type="entry name" value="Pyr4-TMTC"/>
    <property type="match status" value="1"/>
</dbReference>
<evidence type="ECO:0000256" key="2">
    <source>
        <dbReference type="ARBA" id="ARBA00022692"/>
    </source>
</evidence>
<dbReference type="RefSeq" id="WP_068719291.1">
    <property type="nucleotide sequence ID" value="NZ_LWDV01000010.1"/>
</dbReference>
<keyword evidence="2 5" id="KW-0812">Transmembrane</keyword>
<accession>A0A1C0A5J8</accession>
<comment type="caution">
    <text evidence="6">The sequence shown here is derived from an EMBL/GenBank/DDBJ whole genome shotgun (WGS) entry which is preliminary data.</text>
</comment>
<feature type="transmembrane region" description="Helical" evidence="5">
    <location>
        <begin position="154"/>
        <end position="173"/>
    </location>
</feature>
<feature type="transmembrane region" description="Helical" evidence="5">
    <location>
        <begin position="95"/>
        <end position="116"/>
    </location>
</feature>
<dbReference type="GO" id="GO:0016829">
    <property type="term" value="F:lyase activity"/>
    <property type="evidence" value="ECO:0007669"/>
    <property type="project" value="InterPro"/>
</dbReference>
<sequence>MNIDIVLLLQLGCGLFWSLTYLLIIVKGFHDRTYGMPILAICANISWEFIFSFIIPHPSPQLYINIIWFILDSIILFQFLYFGKADFKETFYQKYFYSIFLITLVISFLSILLISYEFNDNLGKYAAFGQNLMMSILFITMLVRRGNLAGQSLFIALFKLFGTLFVSIAAYMIEYSTLITFLSIATFFFDFVYTILLYNYNLKIRNKAI</sequence>
<keyword evidence="7" id="KW-1185">Reference proteome</keyword>
<feature type="transmembrane region" description="Helical" evidence="5">
    <location>
        <begin position="179"/>
        <end position="200"/>
    </location>
</feature>
<reference evidence="6 7" key="2">
    <citation type="submission" date="2016-08" db="EMBL/GenBank/DDBJ databases">
        <title>Orenia metallireducens sp. nov. strain Z6, a Novel Metal-reducing Firmicute from the Deep Subsurface.</title>
        <authorList>
            <person name="Maxim B.I."/>
            <person name="Kenneth K."/>
            <person name="Flynn T.M."/>
            <person name="Oloughlin E.J."/>
            <person name="Locke R.A."/>
            <person name="Weber J.R."/>
            <person name="Egan S.M."/>
            <person name="Mackie R.I."/>
            <person name="Cann I.K."/>
        </authorList>
    </citation>
    <scope>NUCLEOTIDE SEQUENCE [LARGE SCALE GENOMIC DNA]</scope>
    <source>
        <strain evidence="6 7">Z6</strain>
    </source>
</reference>
<evidence type="ECO:0000313" key="7">
    <source>
        <dbReference type="Proteomes" id="UP000093514"/>
    </source>
</evidence>
<dbReference type="Proteomes" id="UP000093514">
    <property type="component" value="Unassembled WGS sequence"/>
</dbReference>
<dbReference type="GO" id="GO:0016020">
    <property type="term" value="C:membrane"/>
    <property type="evidence" value="ECO:0007669"/>
    <property type="project" value="UniProtKB-SubCell"/>
</dbReference>
<gene>
    <name evidence="6" type="ORF">U472_13590</name>
</gene>
<evidence type="ECO:0000256" key="1">
    <source>
        <dbReference type="ARBA" id="ARBA00004141"/>
    </source>
</evidence>
<dbReference type="PANTHER" id="PTHR42038">
    <property type="match status" value="1"/>
</dbReference>
<evidence type="ECO:0000256" key="4">
    <source>
        <dbReference type="ARBA" id="ARBA00023136"/>
    </source>
</evidence>